<keyword evidence="4" id="KW-1185">Reference proteome</keyword>
<dbReference type="GO" id="GO:0019843">
    <property type="term" value="F:rRNA binding"/>
    <property type="evidence" value="ECO:0007669"/>
    <property type="project" value="TreeGrafter"/>
</dbReference>
<sequence>MSTAAETGAELSRRIAEIGTALELAGDRIDADVVGRARADLAAVTQRVELGVDYTVVALVGGTGSGKSSLFNALTRLEFADVGVLRPTTARAAACVWGSDATALLDFLQVDPKRRIQRVSELDAGTGEEALNGLVLLDLPDHDSVEEDHALQVNRLLPLIDLLVWVVDPQKYADNALHEKYLRALAARHEAMIVVINQIDTIPEGSRDRVRDDVRRLIDEDGLGDVRIRMVSARAGDGVEALHGELGEVIAGESISARTARSEIDAITERLRPHLGDGEPQPPYEEATAERIAVAAGVPSVTESIRSAVSSPRRVALSPVQQPARSRIEAIRDRWIAEATKGLPPLWLESVTATVPDGADFDAHVWKVLSAEELPSAQDGAAARRRILGVLATILGAALVIGALVILVLHTPVPAAALAAGGVVVLIGGILLLSAAKRQRQATAVARSEDYLTRTTSAIADVVRRDLSEPTAGALADHAAVRRGVRGA</sequence>
<dbReference type="PANTHER" id="PTHR42698">
    <property type="entry name" value="GTPASE ERA"/>
    <property type="match status" value="1"/>
</dbReference>
<dbReference type="GO" id="GO:0043024">
    <property type="term" value="F:ribosomal small subunit binding"/>
    <property type="evidence" value="ECO:0007669"/>
    <property type="project" value="TreeGrafter"/>
</dbReference>
<dbReference type="InterPro" id="IPR027417">
    <property type="entry name" value="P-loop_NTPase"/>
</dbReference>
<dbReference type="PANTHER" id="PTHR42698:SF1">
    <property type="entry name" value="GTPASE ERA, MITOCHONDRIAL"/>
    <property type="match status" value="1"/>
</dbReference>
<gene>
    <name evidence="3" type="ORF">HALOF300_03349</name>
</gene>
<comment type="caution">
    <text evidence="3">The sequence shown here is derived from an EMBL/GenBank/DDBJ whole genome shotgun (WGS) entry which is preliminary data.</text>
</comment>
<feature type="domain" description="G" evidence="2">
    <location>
        <begin position="57"/>
        <end position="197"/>
    </location>
</feature>
<dbReference type="Gene3D" id="3.40.50.300">
    <property type="entry name" value="P-loop containing nucleotide triphosphate hydrolases"/>
    <property type="match status" value="1"/>
</dbReference>
<accession>A0A7M4DMH8</accession>
<evidence type="ECO:0000313" key="3">
    <source>
        <dbReference type="EMBL" id="VZO38588.1"/>
    </source>
</evidence>
<name>A0A7M4DMH8_9MICO</name>
<feature type="transmembrane region" description="Helical" evidence="1">
    <location>
        <begin position="387"/>
        <end position="409"/>
    </location>
</feature>
<dbReference type="Pfam" id="PF01926">
    <property type="entry name" value="MMR_HSR1"/>
    <property type="match status" value="1"/>
</dbReference>
<feature type="transmembrane region" description="Helical" evidence="1">
    <location>
        <begin position="415"/>
        <end position="433"/>
    </location>
</feature>
<reference evidence="3 4" key="1">
    <citation type="submission" date="2019-11" db="EMBL/GenBank/DDBJ databases">
        <authorList>
            <person name="Criscuolo A."/>
        </authorList>
    </citation>
    <scope>NUCLEOTIDE SEQUENCE [LARGE SCALE GENOMIC DNA]</scope>
    <source>
        <strain evidence="3">CIP111667</strain>
    </source>
</reference>
<proteinExistence type="predicted"/>
<dbReference type="AlphaFoldDB" id="A0A7M4DMH8"/>
<organism evidence="3 4">
    <name type="scientific">Occultella aeris</name>
    <dbReference type="NCBI Taxonomy" id="2761496"/>
    <lineage>
        <taxon>Bacteria</taxon>
        <taxon>Bacillati</taxon>
        <taxon>Actinomycetota</taxon>
        <taxon>Actinomycetes</taxon>
        <taxon>Micrococcales</taxon>
        <taxon>Ruaniaceae</taxon>
        <taxon>Occultella</taxon>
    </lineage>
</organism>
<dbReference type="GO" id="GO:0000028">
    <property type="term" value="P:ribosomal small subunit assembly"/>
    <property type="evidence" value="ECO:0007669"/>
    <property type="project" value="TreeGrafter"/>
</dbReference>
<dbReference type="GO" id="GO:0005525">
    <property type="term" value="F:GTP binding"/>
    <property type="evidence" value="ECO:0007669"/>
    <property type="project" value="InterPro"/>
</dbReference>
<dbReference type="GO" id="GO:0005829">
    <property type="term" value="C:cytosol"/>
    <property type="evidence" value="ECO:0007669"/>
    <property type="project" value="TreeGrafter"/>
</dbReference>
<dbReference type="SUPFAM" id="SSF52540">
    <property type="entry name" value="P-loop containing nucleoside triphosphate hydrolases"/>
    <property type="match status" value="1"/>
</dbReference>
<dbReference type="RefSeq" id="WP_197522622.1">
    <property type="nucleotide sequence ID" value="NZ_CACRYJ010000048.1"/>
</dbReference>
<keyword evidence="1" id="KW-1133">Transmembrane helix</keyword>
<dbReference type="Proteomes" id="UP000419743">
    <property type="component" value="Unassembled WGS sequence"/>
</dbReference>
<evidence type="ECO:0000313" key="4">
    <source>
        <dbReference type="Proteomes" id="UP000419743"/>
    </source>
</evidence>
<dbReference type="InterPro" id="IPR006073">
    <property type="entry name" value="GTP-bd"/>
</dbReference>
<keyword evidence="1" id="KW-0472">Membrane</keyword>
<keyword evidence="1" id="KW-0812">Transmembrane</keyword>
<evidence type="ECO:0000259" key="2">
    <source>
        <dbReference type="Pfam" id="PF01926"/>
    </source>
</evidence>
<protein>
    <submittedName>
        <fullName evidence="3">tRNA modification GTPase TrmE</fullName>
    </submittedName>
</protein>
<dbReference type="InterPro" id="IPR005662">
    <property type="entry name" value="GTPase_Era-like"/>
</dbReference>
<evidence type="ECO:0000256" key="1">
    <source>
        <dbReference type="SAM" id="Phobius"/>
    </source>
</evidence>
<dbReference type="EMBL" id="CACRYJ010000048">
    <property type="protein sequence ID" value="VZO38588.1"/>
    <property type="molecule type" value="Genomic_DNA"/>
</dbReference>